<dbReference type="PRINTS" id="PR00034">
    <property type="entry name" value="HTHCRP"/>
</dbReference>
<dbReference type="SMART" id="SM00419">
    <property type="entry name" value="HTH_CRP"/>
    <property type="match status" value="1"/>
</dbReference>
<dbReference type="CDD" id="cd00038">
    <property type="entry name" value="CAP_ED"/>
    <property type="match status" value="1"/>
</dbReference>
<dbReference type="Proteomes" id="UP000460751">
    <property type="component" value="Unassembled WGS sequence"/>
</dbReference>
<accession>A0A9X4YEQ2</accession>
<dbReference type="AlphaFoldDB" id="A0A9X4YEQ2"/>
<dbReference type="OrthoDB" id="7643467at2"/>
<comment type="caution">
    <text evidence="6">The sequence shown here is derived from an EMBL/GenBank/DDBJ whole genome shotgun (WGS) entry which is preliminary data.</text>
</comment>
<evidence type="ECO:0000259" key="4">
    <source>
        <dbReference type="PROSITE" id="PS50042"/>
    </source>
</evidence>
<dbReference type="InterPro" id="IPR000595">
    <property type="entry name" value="cNMP-bd_dom"/>
</dbReference>
<dbReference type="Gene3D" id="2.60.120.10">
    <property type="entry name" value="Jelly Rolls"/>
    <property type="match status" value="1"/>
</dbReference>
<protein>
    <submittedName>
        <fullName evidence="6">Helix-turn-helix domain-containing protein</fullName>
    </submittedName>
</protein>
<sequence length="227" mass="25679">MTIHTEPYSKTLKQGYSIRTGLAARMRAGNLILRRHEHLIHAGDTVRSPYLVVSGVFKSTINYENGDSQVLGFHVPGDVLGHEILLDALSGRDVVALDTSSVRRLDHLDSDTRCLLIESMCNESRRLTRQLHLERKYSTDARLAAFLIDYSDSQARRGYSRYEFILPMGRRDLSGYLGLAPETLSRGLSRLRDHDILMVSTNHLKILDPERLRNVSGMVTDEARLTC</sequence>
<organism evidence="6 7">
    <name type="scientific">Vreelandella halophila</name>
    <dbReference type="NCBI Taxonomy" id="86177"/>
    <lineage>
        <taxon>Bacteria</taxon>
        <taxon>Pseudomonadati</taxon>
        <taxon>Pseudomonadota</taxon>
        <taxon>Gammaproteobacteria</taxon>
        <taxon>Oceanospirillales</taxon>
        <taxon>Halomonadaceae</taxon>
        <taxon>Vreelandella</taxon>
    </lineage>
</organism>
<dbReference type="InterPro" id="IPR036390">
    <property type="entry name" value="WH_DNA-bd_sf"/>
</dbReference>
<keyword evidence="7" id="KW-1185">Reference proteome</keyword>
<keyword evidence="1" id="KW-0805">Transcription regulation</keyword>
<dbReference type="PROSITE" id="PS51063">
    <property type="entry name" value="HTH_CRP_2"/>
    <property type="match status" value="1"/>
</dbReference>
<dbReference type="RefSeq" id="WP_160899401.1">
    <property type="nucleotide sequence ID" value="NZ_WMEX01000008.1"/>
</dbReference>
<dbReference type="GO" id="GO:0003677">
    <property type="term" value="F:DNA binding"/>
    <property type="evidence" value="ECO:0007669"/>
    <property type="project" value="UniProtKB-KW"/>
</dbReference>
<evidence type="ECO:0000313" key="6">
    <source>
        <dbReference type="EMBL" id="MYL27843.1"/>
    </source>
</evidence>
<reference evidence="6 7" key="1">
    <citation type="submission" date="2019-11" db="EMBL/GenBank/DDBJ databases">
        <title>Genome sequences of 17 halophilic strains isolated from different environments.</title>
        <authorList>
            <person name="Furrow R.E."/>
        </authorList>
    </citation>
    <scope>NUCLEOTIDE SEQUENCE [LARGE SCALE GENOMIC DNA]</scope>
    <source>
        <strain evidence="6 7">22507_15_FS</strain>
    </source>
</reference>
<dbReference type="GO" id="GO:0006355">
    <property type="term" value="P:regulation of DNA-templated transcription"/>
    <property type="evidence" value="ECO:0007669"/>
    <property type="project" value="InterPro"/>
</dbReference>
<dbReference type="InterPro" id="IPR012318">
    <property type="entry name" value="HTH_CRP"/>
</dbReference>
<evidence type="ECO:0000256" key="3">
    <source>
        <dbReference type="ARBA" id="ARBA00023163"/>
    </source>
</evidence>
<name>A0A9X4YEQ2_9GAMM</name>
<keyword evidence="3" id="KW-0804">Transcription</keyword>
<dbReference type="EMBL" id="WMEX01000008">
    <property type="protein sequence ID" value="MYL27843.1"/>
    <property type="molecule type" value="Genomic_DNA"/>
</dbReference>
<dbReference type="InterPro" id="IPR018490">
    <property type="entry name" value="cNMP-bd_dom_sf"/>
</dbReference>
<dbReference type="SUPFAM" id="SSF51206">
    <property type="entry name" value="cAMP-binding domain-like"/>
    <property type="match status" value="1"/>
</dbReference>
<gene>
    <name evidence="6" type="ORF">GLW01_13695</name>
</gene>
<dbReference type="Pfam" id="PF00027">
    <property type="entry name" value="cNMP_binding"/>
    <property type="match status" value="1"/>
</dbReference>
<dbReference type="InterPro" id="IPR036388">
    <property type="entry name" value="WH-like_DNA-bd_sf"/>
</dbReference>
<dbReference type="InterPro" id="IPR014710">
    <property type="entry name" value="RmlC-like_jellyroll"/>
</dbReference>
<dbReference type="Pfam" id="PF13545">
    <property type="entry name" value="HTH_Crp_2"/>
    <property type="match status" value="1"/>
</dbReference>
<dbReference type="PROSITE" id="PS50042">
    <property type="entry name" value="CNMP_BINDING_3"/>
    <property type="match status" value="1"/>
</dbReference>
<evidence type="ECO:0000256" key="2">
    <source>
        <dbReference type="ARBA" id="ARBA00023125"/>
    </source>
</evidence>
<evidence type="ECO:0000313" key="7">
    <source>
        <dbReference type="Proteomes" id="UP000460751"/>
    </source>
</evidence>
<keyword evidence="2" id="KW-0238">DNA-binding</keyword>
<evidence type="ECO:0000256" key="1">
    <source>
        <dbReference type="ARBA" id="ARBA00023015"/>
    </source>
</evidence>
<evidence type="ECO:0000259" key="5">
    <source>
        <dbReference type="PROSITE" id="PS51063"/>
    </source>
</evidence>
<feature type="domain" description="Cyclic nucleotide-binding" evidence="4">
    <location>
        <begin position="37"/>
        <end position="86"/>
    </location>
</feature>
<dbReference type="Gene3D" id="1.10.10.10">
    <property type="entry name" value="Winged helix-like DNA-binding domain superfamily/Winged helix DNA-binding domain"/>
    <property type="match status" value="1"/>
</dbReference>
<feature type="domain" description="HTH crp-type" evidence="5">
    <location>
        <begin position="137"/>
        <end position="210"/>
    </location>
</feature>
<proteinExistence type="predicted"/>
<dbReference type="SUPFAM" id="SSF46785">
    <property type="entry name" value="Winged helix' DNA-binding domain"/>
    <property type="match status" value="1"/>
</dbReference>